<dbReference type="Gene3D" id="1.10.510.10">
    <property type="entry name" value="Transferase(Phosphotransferase) domain 1"/>
    <property type="match status" value="2"/>
</dbReference>
<feature type="transmembrane region" description="Helical" evidence="21">
    <location>
        <begin position="75"/>
        <end position="93"/>
    </location>
</feature>
<evidence type="ECO:0000256" key="12">
    <source>
        <dbReference type="ARBA" id="ARBA00022840"/>
    </source>
</evidence>
<evidence type="ECO:0000256" key="7">
    <source>
        <dbReference type="ARBA" id="ARBA00022692"/>
    </source>
</evidence>
<comment type="catalytic activity">
    <reaction evidence="18">
        <text>L-seryl-[protein] + ATP = O-phospho-L-seryl-[protein] + ADP + H(+)</text>
        <dbReference type="Rhea" id="RHEA:17989"/>
        <dbReference type="Rhea" id="RHEA-COMP:9863"/>
        <dbReference type="Rhea" id="RHEA-COMP:11604"/>
        <dbReference type="ChEBI" id="CHEBI:15378"/>
        <dbReference type="ChEBI" id="CHEBI:29999"/>
        <dbReference type="ChEBI" id="CHEBI:30616"/>
        <dbReference type="ChEBI" id="CHEBI:83421"/>
        <dbReference type="ChEBI" id="CHEBI:456216"/>
        <dbReference type="EC" id="2.7.11.1"/>
    </reaction>
</comment>
<keyword evidence="16" id="KW-0325">Glycoprotein</keyword>
<keyword evidence="11" id="KW-0418">Kinase</keyword>
<dbReference type="InterPro" id="IPR000719">
    <property type="entry name" value="Prot_kinase_dom"/>
</dbReference>
<dbReference type="PANTHER" id="PTHR48006:SF102">
    <property type="entry name" value="LEUCINE-RICH REPEAT-CONTAINING PROTEIN DDB_G0281931-RELATED"/>
    <property type="match status" value="1"/>
</dbReference>
<dbReference type="Gene3D" id="3.30.200.20">
    <property type="entry name" value="Phosphorylase Kinase, domain 1"/>
    <property type="match status" value="2"/>
</dbReference>
<dbReference type="InterPro" id="IPR001245">
    <property type="entry name" value="Ser-Thr/Tyr_kinase_cat_dom"/>
</dbReference>
<dbReference type="GO" id="GO:0005524">
    <property type="term" value="F:ATP binding"/>
    <property type="evidence" value="ECO:0007669"/>
    <property type="project" value="UniProtKB-UniRule"/>
</dbReference>
<feature type="compositionally biased region" description="Basic and acidic residues" evidence="20">
    <location>
        <begin position="404"/>
        <end position="422"/>
    </location>
</feature>
<dbReference type="AlphaFoldDB" id="A0AA88S2I7"/>
<keyword evidence="6" id="KW-0808">Transferase</keyword>
<keyword evidence="7 21" id="KW-0812">Transmembrane</keyword>
<evidence type="ECO:0000256" key="2">
    <source>
        <dbReference type="ARBA" id="ARBA00008684"/>
    </source>
</evidence>
<evidence type="ECO:0000256" key="4">
    <source>
        <dbReference type="ARBA" id="ARBA00022527"/>
    </source>
</evidence>
<reference evidence="23" key="1">
    <citation type="submission" date="2022-12" db="EMBL/GenBank/DDBJ databases">
        <title>Draft genome assemblies for two species of Escallonia (Escalloniales).</title>
        <authorList>
            <person name="Chanderbali A."/>
            <person name="Dervinis C."/>
            <person name="Anghel I."/>
            <person name="Soltis D."/>
            <person name="Soltis P."/>
            <person name="Zapata F."/>
        </authorList>
    </citation>
    <scope>NUCLEOTIDE SEQUENCE</scope>
    <source>
        <strain evidence="23">UCBG92.1500</strain>
        <tissue evidence="23">Leaf</tissue>
    </source>
</reference>
<comment type="catalytic activity">
    <reaction evidence="17">
        <text>L-threonyl-[protein] + ATP = O-phospho-L-threonyl-[protein] + ADP + H(+)</text>
        <dbReference type="Rhea" id="RHEA:46608"/>
        <dbReference type="Rhea" id="RHEA-COMP:11060"/>
        <dbReference type="Rhea" id="RHEA-COMP:11605"/>
        <dbReference type="ChEBI" id="CHEBI:15378"/>
        <dbReference type="ChEBI" id="CHEBI:30013"/>
        <dbReference type="ChEBI" id="CHEBI:30616"/>
        <dbReference type="ChEBI" id="CHEBI:61977"/>
        <dbReference type="ChEBI" id="CHEBI:456216"/>
        <dbReference type="EC" id="2.7.11.1"/>
    </reaction>
</comment>
<keyword evidence="9" id="KW-0677">Repeat</keyword>
<dbReference type="InterPro" id="IPR011009">
    <property type="entry name" value="Kinase-like_dom_sf"/>
</dbReference>
<proteinExistence type="inferred from homology"/>
<dbReference type="InterPro" id="IPR051824">
    <property type="entry name" value="LRR_Rcpt-Like_S/T_Kinase"/>
</dbReference>
<evidence type="ECO:0000256" key="3">
    <source>
        <dbReference type="ARBA" id="ARBA00012513"/>
    </source>
</evidence>
<feature type="transmembrane region" description="Helical" evidence="21">
    <location>
        <begin position="7"/>
        <end position="25"/>
    </location>
</feature>
<dbReference type="PROSITE" id="PS50011">
    <property type="entry name" value="PROTEIN_KINASE_DOM"/>
    <property type="match status" value="2"/>
</dbReference>
<dbReference type="PROSITE" id="PS00107">
    <property type="entry name" value="PROTEIN_KINASE_ATP"/>
    <property type="match status" value="2"/>
</dbReference>
<keyword evidence="24" id="KW-1185">Reference proteome</keyword>
<evidence type="ECO:0000256" key="14">
    <source>
        <dbReference type="ARBA" id="ARBA00023136"/>
    </source>
</evidence>
<evidence type="ECO:0000256" key="9">
    <source>
        <dbReference type="ARBA" id="ARBA00022737"/>
    </source>
</evidence>
<evidence type="ECO:0000313" key="24">
    <source>
        <dbReference type="Proteomes" id="UP001187471"/>
    </source>
</evidence>
<evidence type="ECO:0000259" key="22">
    <source>
        <dbReference type="PROSITE" id="PS50011"/>
    </source>
</evidence>
<comment type="similarity">
    <text evidence="2">Belongs to the protein kinase superfamily. Ser/Thr protein kinase family.</text>
</comment>
<evidence type="ECO:0000256" key="19">
    <source>
        <dbReference type="PROSITE-ProRule" id="PRU10141"/>
    </source>
</evidence>
<evidence type="ECO:0000256" key="20">
    <source>
        <dbReference type="SAM" id="MobiDB-lite"/>
    </source>
</evidence>
<dbReference type="GO" id="GO:0004674">
    <property type="term" value="F:protein serine/threonine kinase activity"/>
    <property type="evidence" value="ECO:0007669"/>
    <property type="project" value="UniProtKB-KW"/>
</dbReference>
<evidence type="ECO:0000256" key="8">
    <source>
        <dbReference type="ARBA" id="ARBA00022729"/>
    </source>
</evidence>
<feature type="region of interest" description="Disordered" evidence="20">
    <location>
        <begin position="387"/>
        <end position="437"/>
    </location>
</feature>
<keyword evidence="12 19" id="KW-0067">ATP-binding</keyword>
<sequence>MLFLVRLAIFAFPFFFLHYLVFISASDLQTPSCPVDDVVVSGSRCFDSDLASLNPMSRPKLQKSRLVSASKGSQIANGAIFLILLLNIIVYYLRKLHESNNVEKDKASSLPSGQLCRLFSLAEVQLATHDFDDALIIGKGGFGKVYRGLIDNGKTTVAIKRLNSTSQQGAPEFWTEIQMLSKFRHGHLVSLIGYCNQDHEMILVYEYMPLGTFADHLHKVGKTGNPSLSWVQRLKICIGAARGLDYLHTCTGSPQGVIHRDVKSSNILLDENWAAKISDFGLSKIGPVDQSCTHVSTDVKGTRGYLDPEYYLTRRLTTKSDVYAFGVVLLEALCGRPAGQILPNSWKAFVQIAEQCLHNRPKQRPKMAEVVMWLEFALALQENANSTKRGGAYDNQENADSSTEVEHTDSSSHHNVKIDEISRSGNASDRQSRRKPSKMTLIGRVRRFLLGSSRVIPGSSRVIPAEEDLEDFPGQTRRFYLRELQVATNNFSNFNIVGRGGFGKVYKGRLSDGSSVAVKRVITDRVGALMFRKHVEIISMALHPNIVPLIGYGMTQTERFLVYPYMANGSVASCLRERPESQPPLDWPIRKRIALGSARALAYLHDHCNPKIIHRDVKAANILLDEEFEAFVGDFGLAKLMDHKDTHVTTAVRGTIGHIAPEYLSTGKASEKTDVFGYGVMLLELITGQRAFDLARLANDDDVMLLDWVIGTLKEKKLETLVDEDLEGNYIDEEVEQLIQVALLCTQGSPRERPKMSVVVRMLVGDGLAERWKEWQKDEMFRQEFNKTHKSDSIIFDSTRGEVELVHDGYVRGNHGHDVVPLDVERPDVGGKLEASTVGVRPQVGGVVVGDREAVTVYCG</sequence>
<dbReference type="PROSITE" id="PS00108">
    <property type="entry name" value="PROTEIN_KINASE_ST"/>
    <property type="match status" value="2"/>
</dbReference>
<evidence type="ECO:0000256" key="18">
    <source>
        <dbReference type="ARBA" id="ARBA00048679"/>
    </source>
</evidence>
<keyword evidence="13 21" id="KW-1133">Transmembrane helix</keyword>
<comment type="subcellular location">
    <subcellularLocation>
        <location evidence="1">Membrane</location>
        <topology evidence="1">Single-pass type I membrane protein</topology>
    </subcellularLocation>
</comment>
<evidence type="ECO:0000256" key="17">
    <source>
        <dbReference type="ARBA" id="ARBA00047899"/>
    </source>
</evidence>
<evidence type="ECO:0000313" key="23">
    <source>
        <dbReference type="EMBL" id="KAK2990836.1"/>
    </source>
</evidence>
<comment type="caution">
    <text evidence="23">The sequence shown here is derived from an EMBL/GenBank/DDBJ whole genome shotgun (WGS) entry which is preliminary data.</text>
</comment>
<name>A0AA88S2I7_9ASTE</name>
<dbReference type="SMART" id="SM00220">
    <property type="entry name" value="S_TKc"/>
    <property type="match status" value="2"/>
</dbReference>
<evidence type="ECO:0000256" key="21">
    <source>
        <dbReference type="SAM" id="Phobius"/>
    </source>
</evidence>
<feature type="binding site" evidence="19">
    <location>
        <position position="160"/>
    </location>
    <ligand>
        <name>ATP</name>
        <dbReference type="ChEBI" id="CHEBI:30616"/>
    </ligand>
</feature>
<organism evidence="23 24">
    <name type="scientific">Escallonia rubra</name>
    <dbReference type="NCBI Taxonomy" id="112253"/>
    <lineage>
        <taxon>Eukaryota</taxon>
        <taxon>Viridiplantae</taxon>
        <taxon>Streptophyta</taxon>
        <taxon>Embryophyta</taxon>
        <taxon>Tracheophyta</taxon>
        <taxon>Spermatophyta</taxon>
        <taxon>Magnoliopsida</taxon>
        <taxon>eudicotyledons</taxon>
        <taxon>Gunneridae</taxon>
        <taxon>Pentapetalae</taxon>
        <taxon>asterids</taxon>
        <taxon>campanulids</taxon>
        <taxon>Escalloniales</taxon>
        <taxon>Escalloniaceae</taxon>
        <taxon>Escallonia</taxon>
    </lineage>
</organism>
<dbReference type="InterPro" id="IPR008271">
    <property type="entry name" value="Ser/Thr_kinase_AS"/>
</dbReference>
<evidence type="ECO:0000256" key="1">
    <source>
        <dbReference type="ARBA" id="ARBA00004479"/>
    </source>
</evidence>
<keyword evidence="4" id="KW-0723">Serine/threonine-protein kinase</keyword>
<evidence type="ECO:0000256" key="16">
    <source>
        <dbReference type="ARBA" id="ARBA00023180"/>
    </source>
</evidence>
<dbReference type="FunFam" id="3.30.200.20:FF:000015">
    <property type="entry name" value="Somatic embryogenesis receptor kinase 1"/>
    <property type="match status" value="1"/>
</dbReference>
<dbReference type="GO" id="GO:0016020">
    <property type="term" value="C:membrane"/>
    <property type="evidence" value="ECO:0007669"/>
    <property type="project" value="UniProtKB-SubCell"/>
</dbReference>
<gene>
    <name evidence="23" type="ORF">RJ640_025893</name>
</gene>
<dbReference type="InterPro" id="IPR017441">
    <property type="entry name" value="Protein_kinase_ATP_BS"/>
</dbReference>
<dbReference type="FunFam" id="1.10.510.10:FF:000016">
    <property type="entry name" value="Somatic embryogenesis receptor-like kinase 1"/>
    <property type="match status" value="1"/>
</dbReference>
<evidence type="ECO:0000256" key="6">
    <source>
        <dbReference type="ARBA" id="ARBA00022679"/>
    </source>
</evidence>
<keyword evidence="15" id="KW-0675">Receptor</keyword>
<evidence type="ECO:0000256" key="10">
    <source>
        <dbReference type="ARBA" id="ARBA00022741"/>
    </source>
</evidence>
<dbReference type="SUPFAM" id="SSF56112">
    <property type="entry name" value="Protein kinase-like (PK-like)"/>
    <property type="match status" value="2"/>
</dbReference>
<dbReference type="Pfam" id="PF07714">
    <property type="entry name" value="PK_Tyr_Ser-Thr"/>
    <property type="match status" value="2"/>
</dbReference>
<dbReference type="EC" id="2.7.11.1" evidence="3"/>
<accession>A0AA88S2I7</accession>
<dbReference type="EMBL" id="JAVXUO010000613">
    <property type="protein sequence ID" value="KAK2990836.1"/>
    <property type="molecule type" value="Genomic_DNA"/>
</dbReference>
<dbReference type="CDD" id="cd14066">
    <property type="entry name" value="STKc_IRAK"/>
    <property type="match status" value="1"/>
</dbReference>
<feature type="binding site" evidence="19">
    <location>
        <position position="519"/>
    </location>
    <ligand>
        <name>ATP</name>
        <dbReference type="ChEBI" id="CHEBI:30616"/>
    </ligand>
</feature>
<dbReference type="PANTHER" id="PTHR48006">
    <property type="entry name" value="LEUCINE-RICH REPEAT-CONTAINING PROTEIN DDB_G0281931-RELATED"/>
    <property type="match status" value="1"/>
</dbReference>
<evidence type="ECO:0000256" key="5">
    <source>
        <dbReference type="ARBA" id="ARBA00022614"/>
    </source>
</evidence>
<feature type="domain" description="Protein kinase" evidence="22">
    <location>
        <begin position="131"/>
        <end position="377"/>
    </location>
</feature>
<protein>
    <recommendedName>
        <fullName evidence="3">non-specific serine/threonine protein kinase</fullName>
        <ecNumber evidence="3">2.7.11.1</ecNumber>
    </recommendedName>
</protein>
<feature type="domain" description="Protein kinase" evidence="22">
    <location>
        <begin position="491"/>
        <end position="781"/>
    </location>
</feature>
<keyword evidence="5" id="KW-0433">Leucine-rich repeat</keyword>
<keyword evidence="14 21" id="KW-0472">Membrane</keyword>
<evidence type="ECO:0000256" key="11">
    <source>
        <dbReference type="ARBA" id="ARBA00022777"/>
    </source>
</evidence>
<evidence type="ECO:0000256" key="13">
    <source>
        <dbReference type="ARBA" id="ARBA00022989"/>
    </source>
</evidence>
<dbReference type="FunFam" id="3.30.200.20:FF:000645">
    <property type="entry name" value="Receptor-like protein kinase FERONIA"/>
    <property type="match status" value="1"/>
</dbReference>
<dbReference type="Proteomes" id="UP001187471">
    <property type="component" value="Unassembled WGS sequence"/>
</dbReference>
<keyword evidence="8" id="KW-0732">Signal</keyword>
<keyword evidence="10 19" id="KW-0547">Nucleotide-binding</keyword>
<evidence type="ECO:0000256" key="15">
    <source>
        <dbReference type="ARBA" id="ARBA00023170"/>
    </source>
</evidence>